<feature type="compositionally biased region" description="Basic residues" evidence="1">
    <location>
        <begin position="506"/>
        <end position="519"/>
    </location>
</feature>
<feature type="region of interest" description="Disordered" evidence="1">
    <location>
        <begin position="158"/>
        <end position="178"/>
    </location>
</feature>
<feature type="region of interest" description="Disordered" evidence="1">
    <location>
        <begin position="274"/>
        <end position="541"/>
    </location>
</feature>
<sequence length="541" mass="59627">MNNQQFRSLLLGTSKQRDGSTPPAARQGDTPALGARKQSSIPMTPRQIGRNSVNAEFARQLAERNASRSQANKFKSSAPKGVKLVAGYTDRTQHRNHDEGDDKAQRIKALEEALKLDQLGRADFDKLVADITAGDINATHLVKGLDRRLLDRVRNGEHVFDDGSKDKGSPGEGGEVDDELDQLAEKEVTQVVRHRTQNKAEPALPPLPQPVAGQKRRRDEILAELKAQRIAAAEAAEAERQKLYPTLGTGFRKVGSESTKIEVDKKGREVLIITDASGNEKRKVRKQRAGPEVPVAVTREPEQTTLEDVKTPEEPEVDDDDDDDDDDDIFEGVGSNFNPLAGLEDDDSDDSSEDEEGGKPKPPHNEGLAKGNSEGHVEAVEGSGAESHATTGSDTTAFRPNWFNDRPVERSQTTSSADATVLAALRKVRQMDPNSSLLQDSEEGRLKKRAAQLAARDRDMDDMDMEFGESRFDDADEMERDGQRVKFSEWRGLGADEDGEEQHDKAGKKRKRGPKKKKGDKNSATDVMQAMERQKKARMLG</sequence>
<feature type="region of interest" description="Disordered" evidence="1">
    <location>
        <begin position="1"/>
        <end position="51"/>
    </location>
</feature>
<proteinExistence type="predicted"/>
<dbReference type="InterPro" id="IPR039896">
    <property type="entry name" value="Red-like"/>
</dbReference>
<feature type="compositionally biased region" description="Acidic residues" evidence="1">
    <location>
        <begin position="343"/>
        <end position="356"/>
    </location>
</feature>
<name>A0A9P4QLY9_9PLEO</name>
<dbReference type="EMBL" id="ML996348">
    <property type="protein sequence ID" value="KAF2727192.1"/>
    <property type="molecule type" value="Genomic_DNA"/>
</dbReference>
<feature type="region of interest" description="Disordered" evidence="1">
    <location>
        <begin position="195"/>
        <end position="216"/>
    </location>
</feature>
<feature type="compositionally biased region" description="Polar residues" evidence="1">
    <location>
        <begin position="388"/>
        <end position="398"/>
    </location>
</feature>
<protein>
    <recommendedName>
        <fullName evidence="4">RED-like N-terminal domain-containing protein</fullName>
    </recommendedName>
</protein>
<feature type="compositionally biased region" description="Basic and acidic residues" evidence="1">
    <location>
        <begin position="299"/>
        <end position="313"/>
    </location>
</feature>
<dbReference type="AlphaFoldDB" id="A0A9P4QLY9"/>
<evidence type="ECO:0000256" key="1">
    <source>
        <dbReference type="SAM" id="MobiDB-lite"/>
    </source>
</evidence>
<evidence type="ECO:0008006" key="4">
    <source>
        <dbReference type="Google" id="ProtNLM"/>
    </source>
</evidence>
<accession>A0A9P4QLY9</accession>
<evidence type="ECO:0000313" key="2">
    <source>
        <dbReference type="EMBL" id="KAF2727192.1"/>
    </source>
</evidence>
<dbReference type="Proteomes" id="UP000799444">
    <property type="component" value="Unassembled WGS sequence"/>
</dbReference>
<keyword evidence="3" id="KW-1185">Reference proteome</keyword>
<reference evidence="2" key="1">
    <citation type="journal article" date="2020" name="Stud. Mycol.">
        <title>101 Dothideomycetes genomes: a test case for predicting lifestyles and emergence of pathogens.</title>
        <authorList>
            <person name="Haridas S."/>
            <person name="Albert R."/>
            <person name="Binder M."/>
            <person name="Bloem J."/>
            <person name="Labutti K."/>
            <person name="Salamov A."/>
            <person name="Andreopoulos B."/>
            <person name="Baker S."/>
            <person name="Barry K."/>
            <person name="Bills G."/>
            <person name="Bluhm B."/>
            <person name="Cannon C."/>
            <person name="Castanera R."/>
            <person name="Culley D."/>
            <person name="Daum C."/>
            <person name="Ezra D."/>
            <person name="Gonzalez J."/>
            <person name="Henrissat B."/>
            <person name="Kuo A."/>
            <person name="Liang C."/>
            <person name="Lipzen A."/>
            <person name="Lutzoni F."/>
            <person name="Magnuson J."/>
            <person name="Mondo S."/>
            <person name="Nolan M."/>
            <person name="Ohm R."/>
            <person name="Pangilinan J."/>
            <person name="Park H.-J."/>
            <person name="Ramirez L."/>
            <person name="Alfaro M."/>
            <person name="Sun H."/>
            <person name="Tritt A."/>
            <person name="Yoshinaga Y."/>
            <person name="Zwiers L.-H."/>
            <person name="Turgeon B."/>
            <person name="Goodwin S."/>
            <person name="Spatafora J."/>
            <person name="Crous P."/>
            <person name="Grigoriev I."/>
        </authorList>
    </citation>
    <scope>NUCLEOTIDE SEQUENCE</scope>
    <source>
        <strain evidence="2">CBS 125425</strain>
    </source>
</reference>
<feature type="compositionally biased region" description="Polar residues" evidence="1">
    <location>
        <begin position="1"/>
        <end position="14"/>
    </location>
</feature>
<comment type="caution">
    <text evidence="2">The sequence shown here is derived from an EMBL/GenBank/DDBJ whole genome shotgun (WGS) entry which is preliminary data.</text>
</comment>
<feature type="compositionally biased region" description="Basic and acidic residues" evidence="1">
    <location>
        <begin position="480"/>
        <end position="489"/>
    </location>
</feature>
<dbReference type="PANTHER" id="PTHR12765">
    <property type="entry name" value="RED PROTEIN IK FACTOR CYTOKINE IK"/>
    <property type="match status" value="1"/>
</dbReference>
<gene>
    <name evidence="2" type="ORF">EJ04DRAFT_451855</name>
</gene>
<feature type="compositionally biased region" description="Basic and acidic residues" evidence="1">
    <location>
        <begin position="158"/>
        <end position="169"/>
    </location>
</feature>
<feature type="compositionally biased region" description="Acidic residues" evidence="1">
    <location>
        <begin position="314"/>
        <end position="330"/>
    </location>
</feature>
<evidence type="ECO:0000313" key="3">
    <source>
        <dbReference type="Proteomes" id="UP000799444"/>
    </source>
</evidence>
<dbReference type="OrthoDB" id="3366823at2759"/>
<organism evidence="2 3">
    <name type="scientific">Polyplosphaeria fusca</name>
    <dbReference type="NCBI Taxonomy" id="682080"/>
    <lineage>
        <taxon>Eukaryota</taxon>
        <taxon>Fungi</taxon>
        <taxon>Dikarya</taxon>
        <taxon>Ascomycota</taxon>
        <taxon>Pezizomycotina</taxon>
        <taxon>Dothideomycetes</taxon>
        <taxon>Pleosporomycetidae</taxon>
        <taxon>Pleosporales</taxon>
        <taxon>Tetraplosphaeriaceae</taxon>
        <taxon>Polyplosphaeria</taxon>
    </lineage>
</organism>